<dbReference type="Proteomes" id="UP000887159">
    <property type="component" value="Unassembled WGS sequence"/>
</dbReference>
<comment type="caution">
    <text evidence="1">The sequence shown here is derived from an EMBL/GenBank/DDBJ whole genome shotgun (WGS) entry which is preliminary data.</text>
</comment>
<protein>
    <submittedName>
        <fullName evidence="1">Integrase catalytic domain-containing protein</fullName>
    </submittedName>
</protein>
<gene>
    <name evidence="1" type="primary">AVEN_250444_1</name>
    <name evidence="1" type="ORF">TNCV_1941451</name>
</gene>
<evidence type="ECO:0000313" key="1">
    <source>
        <dbReference type="EMBL" id="GFY09335.1"/>
    </source>
</evidence>
<evidence type="ECO:0000313" key="2">
    <source>
        <dbReference type="Proteomes" id="UP000887159"/>
    </source>
</evidence>
<proteinExistence type="predicted"/>
<dbReference type="EMBL" id="BMAU01021289">
    <property type="protein sequence ID" value="GFY09335.1"/>
    <property type="molecule type" value="Genomic_DNA"/>
</dbReference>
<dbReference type="PANTHER" id="PTHR47331:SF1">
    <property type="entry name" value="GAG-LIKE PROTEIN"/>
    <property type="match status" value="1"/>
</dbReference>
<dbReference type="AlphaFoldDB" id="A0A8X6VKH5"/>
<keyword evidence="2" id="KW-1185">Reference proteome</keyword>
<name>A0A8X6VKH5_TRICX</name>
<reference evidence="1" key="1">
    <citation type="submission" date="2020-08" db="EMBL/GenBank/DDBJ databases">
        <title>Multicomponent nature underlies the extraordinary mechanical properties of spider dragline silk.</title>
        <authorList>
            <person name="Kono N."/>
            <person name="Nakamura H."/>
            <person name="Mori M."/>
            <person name="Yoshida Y."/>
            <person name="Ohtoshi R."/>
            <person name="Malay A.D."/>
            <person name="Moran D.A.P."/>
            <person name="Tomita M."/>
            <person name="Numata K."/>
            <person name="Arakawa K."/>
        </authorList>
    </citation>
    <scope>NUCLEOTIDE SEQUENCE</scope>
</reference>
<accession>A0A8X6VKH5</accession>
<organism evidence="1 2">
    <name type="scientific">Trichonephila clavipes</name>
    <name type="common">Golden silk orbweaver</name>
    <name type="synonym">Nephila clavipes</name>
    <dbReference type="NCBI Taxonomy" id="2585209"/>
    <lineage>
        <taxon>Eukaryota</taxon>
        <taxon>Metazoa</taxon>
        <taxon>Ecdysozoa</taxon>
        <taxon>Arthropoda</taxon>
        <taxon>Chelicerata</taxon>
        <taxon>Arachnida</taxon>
        <taxon>Araneae</taxon>
        <taxon>Araneomorphae</taxon>
        <taxon>Entelegynae</taxon>
        <taxon>Araneoidea</taxon>
        <taxon>Nephilidae</taxon>
        <taxon>Trichonephila</taxon>
    </lineage>
</organism>
<sequence>MKLLCMDCLGGYRRKKHRKYVINLSNVDNSFDCTINVMEQKTICAPISKLESMKLIEEIKNCGIAPSDLTVNENFCLYESNINEIHGLIGADYAGKLFTGEIKNLPSGLVATNTCFGWTVMGRMGEACSAIEVLLSLNVSDLKICDFWSLDSLGIKEPSTSQSKSEIEEVVKEHFVRSLRRDDEGRYQVSFPWLRVHPELLDNRNIAEKQLKSCVRTLQKRNCLQEYENIFKGWVSEKIIEPVEPEELAREKGHFLLHQPIFKENSTTRIRPVFNAFAKERNSGSLND</sequence>
<dbReference type="PANTHER" id="PTHR47331">
    <property type="entry name" value="PHD-TYPE DOMAIN-CONTAINING PROTEIN"/>
    <property type="match status" value="1"/>
</dbReference>